<dbReference type="AlphaFoldDB" id="A0A078AHQ6"/>
<dbReference type="InParanoid" id="A0A078AHQ6"/>
<name>A0A078AHQ6_STYLE</name>
<organism evidence="2 3">
    <name type="scientific">Stylonychia lemnae</name>
    <name type="common">Ciliate</name>
    <dbReference type="NCBI Taxonomy" id="5949"/>
    <lineage>
        <taxon>Eukaryota</taxon>
        <taxon>Sar</taxon>
        <taxon>Alveolata</taxon>
        <taxon>Ciliophora</taxon>
        <taxon>Intramacronucleata</taxon>
        <taxon>Spirotrichea</taxon>
        <taxon>Stichotrichia</taxon>
        <taxon>Sporadotrichida</taxon>
        <taxon>Oxytrichidae</taxon>
        <taxon>Stylonychinae</taxon>
        <taxon>Stylonychia</taxon>
    </lineage>
</organism>
<feature type="region of interest" description="Disordered" evidence="1">
    <location>
        <begin position="1"/>
        <end position="31"/>
    </location>
</feature>
<gene>
    <name evidence="2" type="primary">Contig410.g453</name>
    <name evidence="2" type="ORF">STYLEM_10834</name>
</gene>
<evidence type="ECO:0000313" key="3">
    <source>
        <dbReference type="Proteomes" id="UP000039865"/>
    </source>
</evidence>
<dbReference type="Proteomes" id="UP000039865">
    <property type="component" value="Unassembled WGS sequence"/>
</dbReference>
<feature type="compositionally biased region" description="Basic residues" evidence="1">
    <location>
        <begin position="1"/>
        <end position="14"/>
    </location>
</feature>
<protein>
    <submittedName>
        <fullName evidence="2">Uncharacterized protein</fullName>
    </submittedName>
</protein>
<sequence length="377" mass="44050">MMRLQSRSRQKNKRQSLSMLNTQTITPKNQSNEQSLKNIIDLSKIKNLNETTKQIPIINEIIKIVSPNGLNNGEIYGPNRVIINKIALQKSKPQQANQMIQTERPGEQILTLRRKSAEEEQNMTSSQEIKEIKSSNASLNEKRIIKSTLKNQAITFQYSQNSSRELLGSHRQSNNIPAQGKQLEIIRDNTSEYVKSTFDQMDYYKHKHIIPATQRESPSHTKIHNADDKFNQSFTNSQILQKLICKNNQDEKLLRYSQLMDDTRLKIKITENSQKVQRPSNSIIFDSKRVINKVDQVLQEKREDQNNQTPMQINNPDQELFLKFIRYKRGMETNNISPSSNLNQDHLVNHNHDLKSHLKFDRNIIKKRQRARMQKII</sequence>
<keyword evidence="3" id="KW-1185">Reference proteome</keyword>
<accession>A0A078AHQ6</accession>
<proteinExistence type="predicted"/>
<dbReference type="EMBL" id="CCKQ01010294">
    <property type="protein sequence ID" value="CDW81810.1"/>
    <property type="molecule type" value="Genomic_DNA"/>
</dbReference>
<reference evidence="2 3" key="1">
    <citation type="submission" date="2014-06" db="EMBL/GenBank/DDBJ databases">
        <authorList>
            <person name="Swart Estienne"/>
        </authorList>
    </citation>
    <scope>NUCLEOTIDE SEQUENCE [LARGE SCALE GENOMIC DNA]</scope>
    <source>
        <strain evidence="2 3">130c</strain>
    </source>
</reference>
<feature type="compositionally biased region" description="Polar residues" evidence="1">
    <location>
        <begin position="15"/>
        <end position="31"/>
    </location>
</feature>
<evidence type="ECO:0000313" key="2">
    <source>
        <dbReference type="EMBL" id="CDW81810.1"/>
    </source>
</evidence>
<evidence type="ECO:0000256" key="1">
    <source>
        <dbReference type="SAM" id="MobiDB-lite"/>
    </source>
</evidence>